<keyword evidence="3" id="KW-1185">Reference proteome</keyword>
<evidence type="ECO:0000256" key="1">
    <source>
        <dbReference type="SAM" id="MobiDB-lite"/>
    </source>
</evidence>
<reference evidence="2 3" key="1">
    <citation type="submission" date="2024-08" db="EMBL/GenBank/DDBJ databases">
        <title>Genome mining of Saccharopolyspora cebuensis PGLac3 from Nigerian medicinal plant.</title>
        <authorList>
            <person name="Ezeobiora C.E."/>
            <person name="Igbokwe N.H."/>
            <person name="Amin D.H."/>
            <person name="Mendie U.E."/>
        </authorList>
    </citation>
    <scope>NUCLEOTIDE SEQUENCE [LARGE SCALE GENOMIC DNA]</scope>
    <source>
        <strain evidence="2 3">PGLac3</strain>
    </source>
</reference>
<accession>A0ABV4C9J6</accession>
<dbReference type="Proteomes" id="UP001564626">
    <property type="component" value="Unassembled WGS sequence"/>
</dbReference>
<name>A0ABV4C9J6_9PSEU</name>
<protein>
    <submittedName>
        <fullName evidence="2">DUF2630 family protein</fullName>
    </submittedName>
</protein>
<comment type="caution">
    <text evidence="2">The sequence shown here is derived from an EMBL/GenBank/DDBJ whole genome shotgun (WGS) entry which is preliminary data.</text>
</comment>
<gene>
    <name evidence="2" type="ORF">AB8O55_00115</name>
</gene>
<feature type="region of interest" description="Disordered" evidence="1">
    <location>
        <begin position="60"/>
        <end position="81"/>
    </location>
</feature>
<proteinExistence type="predicted"/>
<evidence type="ECO:0000313" key="2">
    <source>
        <dbReference type="EMBL" id="MEY8037790.1"/>
    </source>
</evidence>
<evidence type="ECO:0000313" key="3">
    <source>
        <dbReference type="Proteomes" id="UP001564626"/>
    </source>
</evidence>
<dbReference type="RefSeq" id="WP_345365865.1">
    <property type="nucleotide sequence ID" value="NZ_BAABII010000016.1"/>
</dbReference>
<organism evidence="2 3">
    <name type="scientific">Saccharopolyspora cebuensis</name>
    <dbReference type="NCBI Taxonomy" id="418759"/>
    <lineage>
        <taxon>Bacteria</taxon>
        <taxon>Bacillati</taxon>
        <taxon>Actinomycetota</taxon>
        <taxon>Actinomycetes</taxon>
        <taxon>Pseudonocardiales</taxon>
        <taxon>Pseudonocardiaceae</taxon>
        <taxon>Saccharopolyspora</taxon>
    </lineage>
</organism>
<dbReference type="EMBL" id="JBGEHV010000001">
    <property type="protein sequence ID" value="MEY8037790.1"/>
    <property type="molecule type" value="Genomic_DNA"/>
</dbReference>
<dbReference type="InterPro" id="IPR020311">
    <property type="entry name" value="Uncharacterised_Rv0898c"/>
</dbReference>
<dbReference type="Pfam" id="PF10944">
    <property type="entry name" value="DUF2630"/>
    <property type="match status" value="1"/>
</dbReference>
<sequence length="81" mass="9628">MAEDDIFERIGALVDEEHRLREGTERGQVDPATEQDRLRTIERRLDQCWDLLRQRRARQEFGADPDAAQPRPAHEVQNYRQ</sequence>